<dbReference type="AlphaFoldDB" id="A0A182R860"/>
<protein>
    <submittedName>
        <fullName evidence="1">Uncharacterized protein</fullName>
    </submittedName>
</protein>
<reference evidence="1" key="1">
    <citation type="submission" date="2020-05" db="UniProtKB">
        <authorList>
            <consortium name="EnsemblMetazoa"/>
        </authorList>
    </citation>
    <scope>IDENTIFICATION</scope>
    <source>
        <strain evidence="1">FUMOZ</strain>
    </source>
</reference>
<dbReference type="VEuPathDB" id="VectorBase:AFUN002360"/>
<dbReference type="EnsemblMetazoa" id="AFUN002360-RA">
    <property type="protein sequence ID" value="AFUN002360-PA"/>
    <property type="gene ID" value="AFUN002360"/>
</dbReference>
<name>A0A182R860_ANOFN</name>
<sequence length="78" mass="8960">MGDEFDDDRSCSAIGPSRMHCKTHQLHSTHRIAFQWIHSIVVYFLSPLTVTNNKPKEKHIGVIWADRGFIHHHVATLS</sequence>
<organism evidence="1">
    <name type="scientific">Anopheles funestus</name>
    <name type="common">African malaria mosquito</name>
    <dbReference type="NCBI Taxonomy" id="62324"/>
    <lineage>
        <taxon>Eukaryota</taxon>
        <taxon>Metazoa</taxon>
        <taxon>Ecdysozoa</taxon>
        <taxon>Arthropoda</taxon>
        <taxon>Hexapoda</taxon>
        <taxon>Insecta</taxon>
        <taxon>Pterygota</taxon>
        <taxon>Neoptera</taxon>
        <taxon>Endopterygota</taxon>
        <taxon>Diptera</taxon>
        <taxon>Nematocera</taxon>
        <taxon>Culicoidea</taxon>
        <taxon>Culicidae</taxon>
        <taxon>Anophelinae</taxon>
        <taxon>Anopheles</taxon>
    </lineage>
</organism>
<proteinExistence type="predicted"/>
<accession>A0A182R860</accession>
<evidence type="ECO:0000313" key="1">
    <source>
        <dbReference type="EnsemblMetazoa" id="AFUN002360-PA"/>
    </source>
</evidence>